<protein>
    <submittedName>
        <fullName evidence="2">Uncharacterized protein</fullName>
    </submittedName>
</protein>
<organism evidence="2 3">
    <name type="scientific">Ligilactobacillus equi DSM 15833 = JCM 10991</name>
    <dbReference type="NCBI Taxonomy" id="1423740"/>
    <lineage>
        <taxon>Bacteria</taxon>
        <taxon>Bacillati</taxon>
        <taxon>Bacillota</taxon>
        <taxon>Bacilli</taxon>
        <taxon>Lactobacillales</taxon>
        <taxon>Lactobacillaceae</taxon>
        <taxon>Ligilactobacillus</taxon>
    </lineage>
</organism>
<dbReference type="AlphaFoldDB" id="A0A0R1THC8"/>
<accession>A0A0R1THC8</accession>
<comment type="caution">
    <text evidence="2">The sequence shown here is derived from an EMBL/GenBank/DDBJ whole genome shotgun (WGS) entry which is preliminary data.</text>
</comment>
<reference evidence="2 3" key="1">
    <citation type="journal article" date="2015" name="Genome Announc.">
        <title>Expanding the biotechnology potential of lactobacilli through comparative genomics of 213 strains and associated genera.</title>
        <authorList>
            <person name="Sun Z."/>
            <person name="Harris H.M."/>
            <person name="McCann A."/>
            <person name="Guo C."/>
            <person name="Argimon S."/>
            <person name="Zhang W."/>
            <person name="Yang X."/>
            <person name="Jeffery I.B."/>
            <person name="Cooney J.C."/>
            <person name="Kagawa T.F."/>
            <person name="Liu W."/>
            <person name="Song Y."/>
            <person name="Salvetti E."/>
            <person name="Wrobel A."/>
            <person name="Rasinkangas P."/>
            <person name="Parkhill J."/>
            <person name="Rea M.C."/>
            <person name="O'Sullivan O."/>
            <person name="Ritari J."/>
            <person name="Douillard F.P."/>
            <person name="Paul Ross R."/>
            <person name="Yang R."/>
            <person name="Briner A.E."/>
            <person name="Felis G.E."/>
            <person name="de Vos W.M."/>
            <person name="Barrangou R."/>
            <person name="Klaenhammer T.R."/>
            <person name="Caufield P.W."/>
            <person name="Cui Y."/>
            <person name="Zhang H."/>
            <person name="O'Toole P.W."/>
        </authorList>
    </citation>
    <scope>NUCLEOTIDE SEQUENCE [LARGE SCALE GENOMIC DNA]</scope>
    <source>
        <strain evidence="2 3">DSM 15833</strain>
    </source>
</reference>
<dbReference type="EMBL" id="AZFH01000157">
    <property type="protein sequence ID" value="KRL78115.1"/>
    <property type="molecule type" value="Genomic_DNA"/>
</dbReference>
<keyword evidence="1" id="KW-0812">Transmembrane</keyword>
<evidence type="ECO:0000313" key="3">
    <source>
        <dbReference type="Proteomes" id="UP000051048"/>
    </source>
</evidence>
<feature type="transmembrane region" description="Helical" evidence="1">
    <location>
        <begin position="108"/>
        <end position="128"/>
    </location>
</feature>
<proteinExistence type="predicted"/>
<dbReference type="Proteomes" id="UP000051048">
    <property type="component" value="Unassembled WGS sequence"/>
</dbReference>
<evidence type="ECO:0000313" key="2">
    <source>
        <dbReference type="EMBL" id="KRL78115.1"/>
    </source>
</evidence>
<keyword evidence="1" id="KW-0472">Membrane</keyword>
<gene>
    <name evidence="2" type="ORF">FC36_GL001165</name>
</gene>
<name>A0A0R1THC8_9LACO</name>
<feature type="transmembrane region" description="Helical" evidence="1">
    <location>
        <begin position="20"/>
        <end position="44"/>
    </location>
</feature>
<evidence type="ECO:0000256" key="1">
    <source>
        <dbReference type="SAM" id="Phobius"/>
    </source>
</evidence>
<sequence length="130" mass="14187">MVGNMSALKTLILNLLLPDLICASVSDFVCTVIVLPDNLLIMLLDNLKGIRMLPGSLTNTLSPVKTVLTKVRSISEVVKIMFSSVATIFTDSKVLIVGLLPIAMPMSFMSFLNVFVSILISIAIYPFCFF</sequence>
<keyword evidence="1" id="KW-1133">Transmembrane helix</keyword>